<dbReference type="InterPro" id="IPR029044">
    <property type="entry name" value="Nucleotide-diphossugar_trans"/>
</dbReference>
<evidence type="ECO:0000313" key="2">
    <source>
        <dbReference type="EMBL" id="BDI06847.1"/>
    </source>
</evidence>
<evidence type="ECO:0000259" key="1">
    <source>
        <dbReference type="Pfam" id="PF00535"/>
    </source>
</evidence>
<gene>
    <name evidence="2" type="ORF">CATMQ487_38170</name>
</gene>
<name>A0ABN6PRZ4_9BURK</name>
<dbReference type="PANTHER" id="PTHR22916:SF3">
    <property type="entry name" value="UDP-GLCNAC:BETAGAL BETA-1,3-N-ACETYLGLUCOSAMINYLTRANSFERASE-LIKE PROTEIN 1"/>
    <property type="match status" value="1"/>
</dbReference>
<evidence type="ECO:0000313" key="3">
    <source>
        <dbReference type="Proteomes" id="UP001057498"/>
    </source>
</evidence>
<dbReference type="CDD" id="cd00761">
    <property type="entry name" value="Glyco_tranf_GTA_type"/>
    <property type="match status" value="1"/>
</dbReference>
<dbReference type="EMBL" id="AP025730">
    <property type="protein sequence ID" value="BDI06847.1"/>
    <property type="molecule type" value="Genomic_DNA"/>
</dbReference>
<sequence>MLVSIVINNYNYGNFVAQAIESALAQTYPAVEVVVVDDGSRDDSLAVISRYGDRVLVIAKANGGQGSAYNIGFLRSHGELVIFLDADDWLYPQAVQQIVVAWRPGMSKLQFRLDMVGRQGQPFGRWLPRDLHDSEQAQRLVCEFGTYGTPPGSGNAFSAAYLRQVMPMDEGAWRIGADSVTVLLAPAHGRVESIQTALGAYRIHRDPNDGALLYNNSISGLGAEYERLLAAKHMVVEGLERAHLEPRLPLLYLAPWEARILVMGRRFGDAALRQRLAAEPQARLPFILRSIWAWPVSSVWRKLLLTGWVLAVCGLPAPMALRLARLHRRASGQPVPA</sequence>
<feature type="domain" description="Glycosyltransferase 2-like" evidence="1">
    <location>
        <begin position="4"/>
        <end position="99"/>
    </location>
</feature>
<reference evidence="2" key="1">
    <citation type="submission" date="2022-04" db="EMBL/GenBank/DDBJ databases">
        <title>Whole genome sequence of Sphaerotilus sp. FB-5.</title>
        <authorList>
            <person name="Takeda M."/>
            <person name="Narihara S."/>
            <person name="Akimoto M."/>
            <person name="Akimoto R."/>
            <person name="Nishiyashiki S."/>
            <person name="Murakami T."/>
        </authorList>
    </citation>
    <scope>NUCLEOTIDE SEQUENCE</scope>
    <source>
        <strain evidence="2">FB-5</strain>
    </source>
</reference>
<organism evidence="2 3">
    <name type="scientific">Sphaerotilus microaerophilus</name>
    <dbReference type="NCBI Taxonomy" id="2914710"/>
    <lineage>
        <taxon>Bacteria</taxon>
        <taxon>Pseudomonadati</taxon>
        <taxon>Pseudomonadota</taxon>
        <taxon>Betaproteobacteria</taxon>
        <taxon>Burkholderiales</taxon>
        <taxon>Sphaerotilaceae</taxon>
        <taxon>Sphaerotilus</taxon>
    </lineage>
</organism>
<dbReference type="PANTHER" id="PTHR22916">
    <property type="entry name" value="GLYCOSYLTRANSFERASE"/>
    <property type="match status" value="1"/>
</dbReference>
<protein>
    <recommendedName>
        <fullName evidence="1">Glycosyltransferase 2-like domain-containing protein</fullName>
    </recommendedName>
</protein>
<dbReference type="RefSeq" id="WP_251970090.1">
    <property type="nucleotide sequence ID" value="NZ_AP025730.1"/>
</dbReference>
<dbReference type="InterPro" id="IPR001173">
    <property type="entry name" value="Glyco_trans_2-like"/>
</dbReference>
<dbReference type="Proteomes" id="UP001057498">
    <property type="component" value="Chromosome"/>
</dbReference>
<keyword evidence="3" id="KW-1185">Reference proteome</keyword>
<dbReference type="SUPFAM" id="SSF53448">
    <property type="entry name" value="Nucleotide-diphospho-sugar transferases"/>
    <property type="match status" value="1"/>
</dbReference>
<accession>A0ABN6PRZ4</accession>
<dbReference type="Gene3D" id="3.90.550.10">
    <property type="entry name" value="Spore Coat Polysaccharide Biosynthesis Protein SpsA, Chain A"/>
    <property type="match status" value="1"/>
</dbReference>
<dbReference type="Pfam" id="PF00535">
    <property type="entry name" value="Glycos_transf_2"/>
    <property type="match status" value="1"/>
</dbReference>
<proteinExistence type="predicted"/>